<reference evidence="1" key="2">
    <citation type="submission" date="2021-09" db="EMBL/GenBank/DDBJ databases">
        <authorList>
            <person name="Gilroy R."/>
        </authorList>
    </citation>
    <scope>NUCLEOTIDE SEQUENCE</scope>
    <source>
        <strain evidence="1">ChiHjej11B10-15683</strain>
    </source>
</reference>
<evidence type="ECO:0008006" key="3">
    <source>
        <dbReference type="Google" id="ProtNLM"/>
    </source>
</evidence>
<comment type="caution">
    <text evidence="1">The sequence shown here is derived from an EMBL/GenBank/DDBJ whole genome shotgun (WGS) entry which is preliminary data.</text>
</comment>
<dbReference type="Proteomes" id="UP000749334">
    <property type="component" value="Unassembled WGS sequence"/>
</dbReference>
<reference evidence="1" key="1">
    <citation type="journal article" date="2021" name="PeerJ">
        <title>Extensive microbial diversity within the chicken gut microbiome revealed by metagenomics and culture.</title>
        <authorList>
            <person name="Gilroy R."/>
            <person name="Ravi A."/>
            <person name="Getino M."/>
            <person name="Pursley I."/>
            <person name="Horton D.L."/>
            <person name="Alikhan N.F."/>
            <person name="Baker D."/>
            <person name="Gharbi K."/>
            <person name="Hall N."/>
            <person name="Watson M."/>
            <person name="Adriaenssens E.M."/>
            <person name="Foster-Nyarko E."/>
            <person name="Jarju S."/>
            <person name="Secka A."/>
            <person name="Antonio M."/>
            <person name="Oren A."/>
            <person name="Chaudhuri R.R."/>
            <person name="La Ragione R."/>
            <person name="Hildebrand F."/>
            <person name="Pallen M.J."/>
        </authorList>
    </citation>
    <scope>NUCLEOTIDE SEQUENCE</scope>
    <source>
        <strain evidence="1">ChiHjej11B10-15683</strain>
    </source>
</reference>
<gene>
    <name evidence="1" type="ORF">K8W15_07940</name>
</gene>
<dbReference type="PROSITE" id="PS51257">
    <property type="entry name" value="PROKAR_LIPOPROTEIN"/>
    <property type="match status" value="1"/>
</dbReference>
<sequence>MKFTLEPIYLITALIIAVVLGISCQPQPVKALGKDTDYYDHTLNLETTLSEEQQQWQQWAKEEWEKEHGGYQTPLTDEHEAEIRERLAKEVR</sequence>
<evidence type="ECO:0000313" key="1">
    <source>
        <dbReference type="EMBL" id="HJF74098.1"/>
    </source>
</evidence>
<accession>A0A921HB96</accession>
<organism evidence="1 2">
    <name type="scientific">Gallibacterium anatis</name>
    <dbReference type="NCBI Taxonomy" id="750"/>
    <lineage>
        <taxon>Bacteria</taxon>
        <taxon>Pseudomonadati</taxon>
        <taxon>Pseudomonadota</taxon>
        <taxon>Gammaproteobacteria</taxon>
        <taxon>Pasteurellales</taxon>
        <taxon>Pasteurellaceae</taxon>
        <taxon>Gallibacterium</taxon>
    </lineage>
</organism>
<name>A0A921HB96_9PAST</name>
<dbReference type="EMBL" id="DYVQ01000071">
    <property type="protein sequence ID" value="HJF74098.1"/>
    <property type="molecule type" value="Genomic_DNA"/>
</dbReference>
<evidence type="ECO:0000313" key="2">
    <source>
        <dbReference type="Proteomes" id="UP000749334"/>
    </source>
</evidence>
<protein>
    <recommendedName>
        <fullName evidence="3">Lipoprotein</fullName>
    </recommendedName>
</protein>
<proteinExistence type="predicted"/>
<dbReference type="AlphaFoldDB" id="A0A921HB96"/>